<feature type="chain" id="PRO_5045450473" evidence="1">
    <location>
        <begin position="26"/>
        <end position="201"/>
    </location>
</feature>
<evidence type="ECO:0000259" key="2">
    <source>
        <dbReference type="Pfam" id="PF13590"/>
    </source>
</evidence>
<organism evidence="3 4">
    <name type="scientific">Glaciecola petra</name>
    <dbReference type="NCBI Taxonomy" id="3075602"/>
    <lineage>
        <taxon>Bacteria</taxon>
        <taxon>Pseudomonadati</taxon>
        <taxon>Pseudomonadota</taxon>
        <taxon>Gammaproteobacteria</taxon>
        <taxon>Alteromonadales</taxon>
        <taxon>Alteromonadaceae</taxon>
        <taxon>Glaciecola</taxon>
    </lineage>
</organism>
<dbReference type="InterPro" id="IPR025411">
    <property type="entry name" value="DUF4136"/>
</dbReference>
<protein>
    <submittedName>
        <fullName evidence="3">DUF4136 domain-containing protein</fullName>
    </submittedName>
</protein>
<accession>A0ABU2ZQT4</accession>
<keyword evidence="4" id="KW-1185">Reference proteome</keyword>
<dbReference type="PROSITE" id="PS51257">
    <property type="entry name" value="PROKAR_LIPOPROTEIN"/>
    <property type="match status" value="1"/>
</dbReference>
<keyword evidence="1" id="KW-0732">Signal</keyword>
<sequence length="201" mass="22538">MSSVNTRLLICFGFILSLASCSSSAPISYQFGYKQVDFDNLKTYRWKNNSAKSAFPELSSAFVSNLNESLSTKGYQQKDQGPVDFFISYEIKATTDVNLETFQTYEGTGLAFKWNRSDGLKRDPVKTGGYDTNAEVSGRGTVVVDFIDPNNNTVFWRGVAEKEFETDANSGSPNRLVDVNKAKNNMKKAVHRLMEFFPPEK</sequence>
<evidence type="ECO:0000256" key="1">
    <source>
        <dbReference type="SAM" id="SignalP"/>
    </source>
</evidence>
<reference evidence="3 4" key="1">
    <citation type="submission" date="2023-09" db="EMBL/GenBank/DDBJ databases">
        <authorList>
            <person name="Rey-Velasco X."/>
        </authorList>
    </citation>
    <scope>NUCLEOTIDE SEQUENCE [LARGE SCALE GENOMIC DNA]</scope>
    <source>
        <strain evidence="3 4">P117</strain>
    </source>
</reference>
<comment type="caution">
    <text evidence="3">The sequence shown here is derived from an EMBL/GenBank/DDBJ whole genome shotgun (WGS) entry which is preliminary data.</text>
</comment>
<evidence type="ECO:0000313" key="4">
    <source>
        <dbReference type="Proteomes" id="UP001253545"/>
    </source>
</evidence>
<proteinExistence type="predicted"/>
<evidence type="ECO:0000313" key="3">
    <source>
        <dbReference type="EMBL" id="MDT0594993.1"/>
    </source>
</evidence>
<feature type="signal peptide" evidence="1">
    <location>
        <begin position="1"/>
        <end position="25"/>
    </location>
</feature>
<dbReference type="EMBL" id="JAVRHX010000002">
    <property type="protein sequence ID" value="MDT0594993.1"/>
    <property type="molecule type" value="Genomic_DNA"/>
</dbReference>
<dbReference type="Pfam" id="PF13590">
    <property type="entry name" value="DUF4136"/>
    <property type="match status" value="1"/>
</dbReference>
<dbReference type="Proteomes" id="UP001253545">
    <property type="component" value="Unassembled WGS sequence"/>
</dbReference>
<feature type="domain" description="DUF4136" evidence="2">
    <location>
        <begin position="34"/>
        <end position="199"/>
    </location>
</feature>
<dbReference type="RefSeq" id="WP_311368512.1">
    <property type="nucleotide sequence ID" value="NZ_JAVRHX010000002.1"/>
</dbReference>
<gene>
    <name evidence="3" type="ORF">RM552_09085</name>
</gene>
<name>A0ABU2ZQT4_9ALTE</name>
<dbReference type="Gene3D" id="3.30.160.670">
    <property type="match status" value="1"/>
</dbReference>